<sequence length="129" mass="14086">MSTTEQTSTRRRQRHVVCGVDELAPGSTRLHAVGHRQIVVGHVPGHGYVALSNYCAHQGGPLSAGSFEAMWTAEKVGERIQDPDRWVLICPYHNFEIDAATGCPVARLGTARTATYRVAVEADEIVVYV</sequence>
<comment type="caution">
    <text evidence="6">The sequence shown here is derived from an EMBL/GenBank/DDBJ whole genome shotgun (WGS) entry which is preliminary data.</text>
</comment>
<name>A0A927M9Y4_9ACTN</name>
<dbReference type="GO" id="GO:0004497">
    <property type="term" value="F:monooxygenase activity"/>
    <property type="evidence" value="ECO:0007669"/>
    <property type="project" value="UniProtKB-ARBA"/>
</dbReference>
<keyword evidence="2" id="KW-0479">Metal-binding</keyword>
<dbReference type="InterPro" id="IPR036922">
    <property type="entry name" value="Rieske_2Fe-2S_sf"/>
</dbReference>
<protein>
    <submittedName>
        <fullName evidence="6">Nitrite reductase/ring-hydroxylating ferredoxin subunit</fullName>
    </submittedName>
</protein>
<evidence type="ECO:0000256" key="2">
    <source>
        <dbReference type="ARBA" id="ARBA00022723"/>
    </source>
</evidence>
<keyword evidence="3" id="KW-0408">Iron</keyword>
<proteinExistence type="predicted"/>
<evidence type="ECO:0000313" key="6">
    <source>
        <dbReference type="EMBL" id="MBE1489822.1"/>
    </source>
</evidence>
<dbReference type="SUPFAM" id="SSF50022">
    <property type="entry name" value="ISP domain"/>
    <property type="match status" value="1"/>
</dbReference>
<gene>
    <name evidence="6" type="ORF">H4W31_005460</name>
</gene>
<dbReference type="RefSeq" id="WP_192769218.1">
    <property type="nucleotide sequence ID" value="NZ_JADBEB010000001.1"/>
</dbReference>
<dbReference type="GO" id="GO:0051537">
    <property type="term" value="F:2 iron, 2 sulfur cluster binding"/>
    <property type="evidence" value="ECO:0007669"/>
    <property type="project" value="UniProtKB-KW"/>
</dbReference>
<evidence type="ECO:0000256" key="4">
    <source>
        <dbReference type="ARBA" id="ARBA00023014"/>
    </source>
</evidence>
<dbReference type="EMBL" id="JADBEB010000001">
    <property type="protein sequence ID" value="MBE1489822.1"/>
    <property type="molecule type" value="Genomic_DNA"/>
</dbReference>
<evidence type="ECO:0000256" key="3">
    <source>
        <dbReference type="ARBA" id="ARBA00023004"/>
    </source>
</evidence>
<organism evidence="6 7">
    <name type="scientific">Plantactinospora soyae</name>
    <dbReference type="NCBI Taxonomy" id="1544732"/>
    <lineage>
        <taxon>Bacteria</taxon>
        <taxon>Bacillati</taxon>
        <taxon>Actinomycetota</taxon>
        <taxon>Actinomycetes</taxon>
        <taxon>Micromonosporales</taxon>
        <taxon>Micromonosporaceae</taxon>
        <taxon>Plantactinospora</taxon>
    </lineage>
</organism>
<dbReference type="Pfam" id="PF00355">
    <property type="entry name" value="Rieske"/>
    <property type="match status" value="1"/>
</dbReference>
<feature type="domain" description="Rieske" evidence="5">
    <location>
        <begin position="15"/>
        <end position="127"/>
    </location>
</feature>
<reference evidence="6" key="1">
    <citation type="submission" date="2020-10" db="EMBL/GenBank/DDBJ databases">
        <title>Sequencing the genomes of 1000 actinobacteria strains.</title>
        <authorList>
            <person name="Klenk H.-P."/>
        </authorList>
    </citation>
    <scope>NUCLEOTIDE SEQUENCE</scope>
    <source>
        <strain evidence="6">DSM 46832</strain>
    </source>
</reference>
<dbReference type="Gene3D" id="2.102.10.10">
    <property type="entry name" value="Rieske [2Fe-2S] iron-sulphur domain"/>
    <property type="match status" value="1"/>
</dbReference>
<dbReference type="CDD" id="cd03467">
    <property type="entry name" value="Rieske"/>
    <property type="match status" value="1"/>
</dbReference>
<evidence type="ECO:0000259" key="5">
    <source>
        <dbReference type="PROSITE" id="PS51296"/>
    </source>
</evidence>
<accession>A0A927M9Y4</accession>
<keyword evidence="7" id="KW-1185">Reference proteome</keyword>
<evidence type="ECO:0000256" key="1">
    <source>
        <dbReference type="ARBA" id="ARBA00022714"/>
    </source>
</evidence>
<dbReference type="PANTHER" id="PTHR21496:SF23">
    <property type="entry name" value="3-PHENYLPROPIONATE_CINNAMIC ACID DIOXYGENASE FERREDOXIN SUBUNIT"/>
    <property type="match status" value="1"/>
</dbReference>
<dbReference type="InterPro" id="IPR017941">
    <property type="entry name" value="Rieske_2Fe-2S"/>
</dbReference>
<evidence type="ECO:0000313" key="7">
    <source>
        <dbReference type="Proteomes" id="UP000649753"/>
    </source>
</evidence>
<keyword evidence="4" id="KW-0411">Iron-sulfur</keyword>
<dbReference type="Proteomes" id="UP000649753">
    <property type="component" value="Unassembled WGS sequence"/>
</dbReference>
<keyword evidence="1" id="KW-0001">2Fe-2S</keyword>
<dbReference type="PROSITE" id="PS51296">
    <property type="entry name" value="RIESKE"/>
    <property type="match status" value="1"/>
</dbReference>
<dbReference type="PANTHER" id="PTHR21496">
    <property type="entry name" value="FERREDOXIN-RELATED"/>
    <property type="match status" value="1"/>
</dbReference>
<dbReference type="GO" id="GO:0016705">
    <property type="term" value="F:oxidoreductase activity, acting on paired donors, with incorporation or reduction of molecular oxygen"/>
    <property type="evidence" value="ECO:0007669"/>
    <property type="project" value="UniProtKB-ARBA"/>
</dbReference>
<dbReference type="GO" id="GO:0046872">
    <property type="term" value="F:metal ion binding"/>
    <property type="evidence" value="ECO:0007669"/>
    <property type="project" value="UniProtKB-KW"/>
</dbReference>
<dbReference type="AlphaFoldDB" id="A0A927M9Y4"/>